<dbReference type="NCBIfam" id="TIGR04141">
    <property type="entry name" value="TIGR04141 family sporadically distributed protein"/>
    <property type="match status" value="1"/>
</dbReference>
<keyword evidence="2" id="KW-1185">Reference proteome</keyword>
<name>A0A1I5ZDL9_9PSEU</name>
<proteinExistence type="predicted"/>
<dbReference type="Proteomes" id="UP000198727">
    <property type="component" value="Unassembled WGS sequence"/>
</dbReference>
<dbReference type="AlphaFoldDB" id="A0A1I5ZDL9"/>
<evidence type="ECO:0000313" key="2">
    <source>
        <dbReference type="Proteomes" id="UP000198727"/>
    </source>
</evidence>
<dbReference type="EMBL" id="FOWW01000009">
    <property type="protein sequence ID" value="SFQ54525.1"/>
    <property type="molecule type" value="Genomic_DNA"/>
</dbReference>
<dbReference type="OrthoDB" id="3323334at2"/>
<dbReference type="RefSeq" id="WP_092534068.1">
    <property type="nucleotide sequence ID" value="NZ_FOWW01000009.1"/>
</dbReference>
<dbReference type="InterPro" id="IPR026487">
    <property type="entry name" value="CHP04141"/>
</dbReference>
<sequence length="579" mass="65074">MATKNGLYPPIYRIDADAARAFFGEEVALEDLPQRIIDSYNESKGISTYEREGEATFDGCQLIVYRNVRTRAIVSPWVHFYEPSGISITRVSAQSNHFVGFMLLGEDLYAHTGGHALVAFERFIDISFPIDIARRIADPEVKRARSSQISGTTLASDVNFRDPRRITYTESLENVWTALSGQVRSAVLGDSGLRAVFGPKSKMRLEVSGSIKFGPRVDTLEKLIALVRWLVKTAEAPVPEDDEWAILDAIKVLSPRKSKDLIARLNRHLSEKLTVYHDYANIAVTHVDASLYANATSYTVSKAKQDLYVGDQRPELADILDGVVPGAENPETFLTSIVVRSQCLEYGPEIGTHGTLLEHLHGETRHDGRTYFLLAGRWYEVDTSYIELVTKDFVGLIEQLDIQAFSIGLDKWQKVKSEGVYNKDSVSGDLVINGDTVLTDNVELFDTLSCVGDRTYIIHVKRDFDVKVRDVRSQIINSANIIENDLRIDDPSRLKRHYESLMRRGRTTLTLAEFLALFERPRTYVLAYGAKTKVERTTVDQFGSIVARMEVVTLGGQFRKIASTSHATELRIAWIEIID</sequence>
<reference evidence="2" key="1">
    <citation type="submission" date="2016-10" db="EMBL/GenBank/DDBJ databases">
        <authorList>
            <person name="Varghese N."/>
            <person name="Submissions S."/>
        </authorList>
    </citation>
    <scope>NUCLEOTIDE SEQUENCE [LARGE SCALE GENOMIC DNA]</scope>
    <source>
        <strain evidence="2">CGMCC 4.5579</strain>
    </source>
</reference>
<gene>
    <name evidence="1" type="ORF">SAMN05421810_10975</name>
</gene>
<protein>
    <submittedName>
        <fullName evidence="1">Sporadically distributed protein, TIGR04141 family</fullName>
    </submittedName>
</protein>
<accession>A0A1I5ZDL9</accession>
<evidence type="ECO:0000313" key="1">
    <source>
        <dbReference type="EMBL" id="SFQ54525.1"/>
    </source>
</evidence>
<dbReference type="Pfam" id="PF19614">
    <property type="entry name" value="DUF6119"/>
    <property type="match status" value="1"/>
</dbReference>
<organism evidence="1 2">
    <name type="scientific">Amycolatopsis arida</name>
    <dbReference type="NCBI Taxonomy" id="587909"/>
    <lineage>
        <taxon>Bacteria</taxon>
        <taxon>Bacillati</taxon>
        <taxon>Actinomycetota</taxon>
        <taxon>Actinomycetes</taxon>
        <taxon>Pseudonocardiales</taxon>
        <taxon>Pseudonocardiaceae</taxon>
        <taxon>Amycolatopsis</taxon>
    </lineage>
</organism>